<protein>
    <submittedName>
        <fullName evidence="2">Uncharacterized protein</fullName>
    </submittedName>
</protein>
<accession>A0A5B7EZ29</accession>
<comment type="caution">
    <text evidence="2">The sequence shown here is derived from an EMBL/GenBank/DDBJ whole genome shotgun (WGS) entry which is preliminary data.</text>
</comment>
<dbReference type="EMBL" id="VSRR010004141">
    <property type="protein sequence ID" value="MPC38695.1"/>
    <property type="molecule type" value="Genomic_DNA"/>
</dbReference>
<proteinExistence type="predicted"/>
<evidence type="ECO:0000313" key="2">
    <source>
        <dbReference type="EMBL" id="MPC38695.1"/>
    </source>
</evidence>
<feature type="region of interest" description="Disordered" evidence="1">
    <location>
        <begin position="71"/>
        <end position="92"/>
    </location>
</feature>
<evidence type="ECO:0000256" key="1">
    <source>
        <dbReference type="SAM" id="MobiDB-lite"/>
    </source>
</evidence>
<organism evidence="2 3">
    <name type="scientific">Portunus trituberculatus</name>
    <name type="common">Swimming crab</name>
    <name type="synonym">Neptunus trituberculatus</name>
    <dbReference type="NCBI Taxonomy" id="210409"/>
    <lineage>
        <taxon>Eukaryota</taxon>
        <taxon>Metazoa</taxon>
        <taxon>Ecdysozoa</taxon>
        <taxon>Arthropoda</taxon>
        <taxon>Crustacea</taxon>
        <taxon>Multicrustacea</taxon>
        <taxon>Malacostraca</taxon>
        <taxon>Eumalacostraca</taxon>
        <taxon>Eucarida</taxon>
        <taxon>Decapoda</taxon>
        <taxon>Pleocyemata</taxon>
        <taxon>Brachyura</taxon>
        <taxon>Eubrachyura</taxon>
        <taxon>Portunoidea</taxon>
        <taxon>Portunidae</taxon>
        <taxon>Portuninae</taxon>
        <taxon>Portunus</taxon>
    </lineage>
</organism>
<dbReference type="AlphaFoldDB" id="A0A5B7EZ29"/>
<dbReference type="Proteomes" id="UP000324222">
    <property type="component" value="Unassembled WGS sequence"/>
</dbReference>
<evidence type="ECO:0000313" key="3">
    <source>
        <dbReference type="Proteomes" id="UP000324222"/>
    </source>
</evidence>
<gene>
    <name evidence="2" type="ORF">E2C01_032206</name>
</gene>
<keyword evidence="3" id="KW-1185">Reference proteome</keyword>
<reference evidence="2 3" key="1">
    <citation type="submission" date="2019-05" db="EMBL/GenBank/DDBJ databases">
        <title>Another draft genome of Portunus trituberculatus and its Hox gene families provides insights of decapod evolution.</title>
        <authorList>
            <person name="Jeong J.-H."/>
            <person name="Song I."/>
            <person name="Kim S."/>
            <person name="Choi T."/>
            <person name="Kim D."/>
            <person name="Ryu S."/>
            <person name="Kim W."/>
        </authorList>
    </citation>
    <scope>NUCLEOTIDE SEQUENCE [LARGE SCALE GENOMIC DNA]</scope>
    <source>
        <tissue evidence="2">Muscle</tissue>
    </source>
</reference>
<name>A0A5B7EZ29_PORTR</name>
<sequence>MQPTQTSTPSKMPSNNIKNLIEDLKEIWIYFNASYFSSLAASIARRIQSVLKSKGNKSKYNTVSARVIREGAAQGSRGDNVIHTTPPRHSQY</sequence>